<feature type="domain" description="Transposase IS4-like" evidence="5">
    <location>
        <begin position="124"/>
        <end position="335"/>
    </location>
</feature>
<evidence type="ECO:0000259" key="5">
    <source>
        <dbReference type="Pfam" id="PF01609"/>
    </source>
</evidence>
<evidence type="ECO:0000313" key="8">
    <source>
        <dbReference type="Proteomes" id="UP001324270"/>
    </source>
</evidence>
<dbReference type="Proteomes" id="UP001324270">
    <property type="component" value="Unassembled WGS sequence"/>
</dbReference>
<evidence type="ECO:0000256" key="4">
    <source>
        <dbReference type="ARBA" id="ARBA00023172"/>
    </source>
</evidence>
<accession>A0ABU5YH31</accession>
<comment type="caution">
    <text evidence="7">The sequence shown here is derived from an EMBL/GenBank/DDBJ whole genome shotgun (WGS) entry which is preliminary data.</text>
</comment>
<name>A0ABU5YH31_9FLAO</name>
<feature type="domain" description="DUF4372" evidence="6">
    <location>
        <begin position="4"/>
        <end position="76"/>
    </location>
</feature>
<dbReference type="NCBIfam" id="NF033592">
    <property type="entry name" value="transpos_IS4_1"/>
    <property type="match status" value="1"/>
</dbReference>
<evidence type="ECO:0000256" key="1">
    <source>
        <dbReference type="ARBA" id="ARBA00010075"/>
    </source>
</evidence>
<evidence type="ECO:0000256" key="3">
    <source>
        <dbReference type="ARBA" id="ARBA00023125"/>
    </source>
</evidence>
<dbReference type="PANTHER" id="PTHR33258:SF1">
    <property type="entry name" value="TRANSPOSASE INSL FOR INSERTION SEQUENCE ELEMENT IS186A-RELATED"/>
    <property type="match status" value="1"/>
</dbReference>
<dbReference type="InterPro" id="IPR025399">
    <property type="entry name" value="DUF4372"/>
</dbReference>
<dbReference type="Pfam" id="PF01609">
    <property type="entry name" value="DDE_Tnp_1"/>
    <property type="match status" value="1"/>
</dbReference>
<evidence type="ECO:0000313" key="7">
    <source>
        <dbReference type="EMBL" id="MEB3041978.1"/>
    </source>
</evidence>
<protein>
    <submittedName>
        <fullName evidence="7">IS4 family transposase</fullName>
    </submittedName>
</protein>
<dbReference type="SUPFAM" id="SSF53098">
    <property type="entry name" value="Ribonuclease H-like"/>
    <property type="match status" value="1"/>
</dbReference>
<dbReference type="Pfam" id="PF14294">
    <property type="entry name" value="DUF4372"/>
    <property type="match status" value="1"/>
</dbReference>
<sequence>MNSGKYIFYQIIEFINRYEFNKCVKRYDGDLGVRDLNCWNLFLQLIFGQLTARNSLRNICLCLESHSNKLYHLGIKQSVNVSSLSRALEKRDWRIFADFGEYLIKKVRPLYIDEPIKKVNIPSDIYALDSTTISVSINLLSWAVGKYSRGAVKVHTLLDLRGNIPTFIHITDGKYHDSNMLDVILPVKNDIYVMDKAYIDLKALYRIHSLEAFFITRAKKNIKYQLVESNFNIDEAIGLRYDRVIQMLEYKSKLLYPEKLRLIGYYDTEKNELFEFLTNNFKITAYEIANLYKNRWQIEVFFKWIKQNLTIKHLWGHSENAVKTHIWIAIISYLLIAYIKKMLDSQYSIYEIIQVLGLSVFVKTPIKELITNVQDNQYDYEQPNLFTI</sequence>
<comment type="similarity">
    <text evidence="1">Belongs to the transposase 11 family.</text>
</comment>
<dbReference type="EMBL" id="JAYKBV010000054">
    <property type="protein sequence ID" value="MEB3041978.1"/>
    <property type="molecule type" value="Genomic_DNA"/>
</dbReference>
<evidence type="ECO:0000259" key="6">
    <source>
        <dbReference type="Pfam" id="PF14294"/>
    </source>
</evidence>
<dbReference type="InterPro" id="IPR012337">
    <property type="entry name" value="RNaseH-like_sf"/>
</dbReference>
<keyword evidence="2" id="KW-0815">Transposition</keyword>
<reference evidence="7 8" key="1">
    <citation type="submission" date="2023-12" db="EMBL/GenBank/DDBJ databases">
        <title>Genomic sequences of Capnocytophaga and Parvimonas strains.</title>
        <authorList>
            <person name="Watt R.M."/>
            <person name="Wang M."/>
            <person name="Yang T."/>
            <person name="Tong W.M."/>
        </authorList>
    </citation>
    <scope>NUCLEOTIDE SEQUENCE [LARGE SCALE GENOMIC DNA]</scope>
    <source>
        <strain evidence="7 8">CCUG 13156</strain>
    </source>
</reference>
<keyword evidence="3" id="KW-0238">DNA-binding</keyword>
<gene>
    <name evidence="7" type="ORF">VJJ49_14980</name>
</gene>
<evidence type="ECO:0000256" key="2">
    <source>
        <dbReference type="ARBA" id="ARBA00022578"/>
    </source>
</evidence>
<dbReference type="PANTHER" id="PTHR33258">
    <property type="entry name" value="TRANSPOSASE INSL FOR INSERTION SEQUENCE ELEMENT IS186A-RELATED"/>
    <property type="match status" value="1"/>
</dbReference>
<proteinExistence type="inferred from homology"/>
<organism evidence="7 8">
    <name type="scientific">Capnocytophaga gingivalis</name>
    <dbReference type="NCBI Taxonomy" id="1017"/>
    <lineage>
        <taxon>Bacteria</taxon>
        <taxon>Pseudomonadati</taxon>
        <taxon>Bacteroidota</taxon>
        <taxon>Flavobacteriia</taxon>
        <taxon>Flavobacteriales</taxon>
        <taxon>Flavobacteriaceae</taxon>
        <taxon>Capnocytophaga</taxon>
    </lineage>
</organism>
<keyword evidence="8" id="KW-1185">Reference proteome</keyword>
<keyword evidence="4" id="KW-0233">DNA recombination</keyword>
<dbReference type="InterPro" id="IPR002559">
    <property type="entry name" value="Transposase_11"/>
</dbReference>
<dbReference type="RefSeq" id="WP_323980425.1">
    <property type="nucleotide sequence ID" value="NZ_JAYKBV010000054.1"/>
</dbReference>
<dbReference type="InterPro" id="IPR047952">
    <property type="entry name" value="Transpos_IS4"/>
</dbReference>